<dbReference type="Gene3D" id="2.40.10.10">
    <property type="entry name" value="Trypsin-like serine proteases"/>
    <property type="match status" value="3"/>
</dbReference>
<evidence type="ECO:0000256" key="3">
    <source>
        <dbReference type="ARBA" id="ARBA00023180"/>
    </source>
</evidence>
<feature type="domain" description="Peptidase S1" evidence="7">
    <location>
        <begin position="407"/>
        <end position="658"/>
    </location>
</feature>
<dbReference type="SUPFAM" id="SSF50494">
    <property type="entry name" value="Trypsin-like serine proteases"/>
    <property type="match status" value="2"/>
</dbReference>
<dbReference type="GO" id="GO:0006508">
    <property type="term" value="P:proteolysis"/>
    <property type="evidence" value="ECO:0007669"/>
    <property type="project" value="UniProtKB-KW"/>
</dbReference>
<feature type="chain" id="PRO_5040507913" description="Peptidase S1 domain-containing protein" evidence="6">
    <location>
        <begin position="17"/>
        <end position="667"/>
    </location>
</feature>
<dbReference type="AlphaFoldDB" id="A0A9N9T1S5"/>
<sequence length="667" mass="72779">MFVIFIIFTFITRLHAADQECSIGGLQGTCQPISACSGVFSLLKNTDINFCQEEEPELYICCPEFLPTSSPVEQDENPSSISVKKCAEYYPPAEFVLAAAGGTKSLPKQFPHMVDSYDNMTASGWGKVGFAEEQSSFLLQVRLNEVDTDKCNRLYNDVKRSVLSQGVDGDTMICAGGEIGVDTCEGDSGGPLQVKNNYKYSNGKGFRIVGITSFACCIGGLHGVCRPARVCGDVFKLVTNAHLGYCLPEGPEPYICCPYVLTAHNRNPLYSFMQNVEQNIILPKETISSAKPNEDPFPVSVQRPIGSLISTKGPMSSTMKYDELKSSLSEDVPLSKELNKGPSSINAQINIVSSTSTENPMNSTTQNGMESLEPKEMPPPIIDEDPSSVSVKKCGEYYSPAEFVISAVGGTKSLPKQFPHMALIGFGPEGDKQWLCGGSLISYNFVLTAAHCLQSTDYGEAKWVHLGDLDISTDEDDAEPQDFKIIKAIAHPNYSSSSTYHDIALLQLDRNVVLTEYVGIACLQTVKTIYDSYDNMTATGWGKVGFAEEQSSFLIKVRLNEVDTETCNRLYSDVKKSVLPQGVDGDTMICAGGEIGVDTCEGDSGGPLQVKNNYKYSNGKGFRIVGITSFGKACGITRSPSIYTRVSYYVDWIESIVWPDEYKMAHP</sequence>
<dbReference type="PROSITE" id="PS00135">
    <property type="entry name" value="TRYPSIN_SER"/>
    <property type="match status" value="1"/>
</dbReference>
<proteinExistence type="inferred from homology"/>
<dbReference type="InterPro" id="IPR001254">
    <property type="entry name" value="Trypsin_dom"/>
</dbReference>
<dbReference type="Pfam" id="PF00089">
    <property type="entry name" value="Trypsin"/>
    <property type="match status" value="2"/>
</dbReference>
<keyword evidence="9" id="KW-1185">Reference proteome</keyword>
<dbReference type="InterPro" id="IPR001314">
    <property type="entry name" value="Peptidase_S1A"/>
</dbReference>
<dbReference type="FunFam" id="2.40.10.10:FF:000028">
    <property type="entry name" value="Serine protease easter"/>
    <property type="match status" value="1"/>
</dbReference>
<reference evidence="8" key="1">
    <citation type="submission" date="2022-01" db="EMBL/GenBank/DDBJ databases">
        <authorList>
            <person name="King R."/>
        </authorList>
    </citation>
    <scope>NUCLEOTIDE SEQUENCE</scope>
</reference>
<dbReference type="InterPro" id="IPR018114">
    <property type="entry name" value="TRYPSIN_HIS"/>
</dbReference>
<evidence type="ECO:0000313" key="9">
    <source>
        <dbReference type="Proteomes" id="UP001153709"/>
    </source>
</evidence>
<keyword evidence="2" id="KW-1015">Disulfide bond</keyword>
<keyword evidence="5" id="KW-0645">Protease</keyword>
<dbReference type="PANTHER" id="PTHR24252">
    <property type="entry name" value="ACROSIN-RELATED"/>
    <property type="match status" value="1"/>
</dbReference>
<dbReference type="PROSITE" id="PS50240">
    <property type="entry name" value="TRYPSIN_DOM"/>
    <property type="match status" value="2"/>
</dbReference>
<dbReference type="PRINTS" id="PR00722">
    <property type="entry name" value="CHYMOTRYPSIN"/>
</dbReference>
<accession>A0A9N9T1S5</accession>
<dbReference type="InterPro" id="IPR043504">
    <property type="entry name" value="Peptidase_S1_PA_chymotrypsin"/>
</dbReference>
<protein>
    <recommendedName>
        <fullName evidence="7">Peptidase S1 domain-containing protein</fullName>
    </recommendedName>
</protein>
<dbReference type="SMART" id="SM00020">
    <property type="entry name" value="Tryp_SPc"/>
    <property type="match status" value="1"/>
</dbReference>
<evidence type="ECO:0000256" key="5">
    <source>
        <dbReference type="RuleBase" id="RU363034"/>
    </source>
</evidence>
<dbReference type="InterPro" id="IPR033116">
    <property type="entry name" value="TRYPSIN_SER"/>
</dbReference>
<dbReference type="InterPro" id="IPR022700">
    <property type="entry name" value="CLIP"/>
</dbReference>
<evidence type="ECO:0000313" key="8">
    <source>
        <dbReference type="EMBL" id="CAG9834811.1"/>
    </source>
</evidence>
<keyword evidence="5" id="KW-0720">Serine protease</keyword>
<dbReference type="EMBL" id="OU898280">
    <property type="protein sequence ID" value="CAG9834811.1"/>
    <property type="molecule type" value="Genomic_DNA"/>
</dbReference>
<evidence type="ECO:0000259" key="7">
    <source>
        <dbReference type="PROSITE" id="PS50240"/>
    </source>
</evidence>
<dbReference type="GO" id="GO:0004252">
    <property type="term" value="F:serine-type endopeptidase activity"/>
    <property type="evidence" value="ECO:0007669"/>
    <property type="project" value="InterPro"/>
</dbReference>
<keyword evidence="5" id="KW-0378">Hydrolase</keyword>
<keyword evidence="1 6" id="KW-0732">Signal</keyword>
<organism evidence="8 9">
    <name type="scientific">Diabrotica balteata</name>
    <name type="common">Banded cucumber beetle</name>
    <dbReference type="NCBI Taxonomy" id="107213"/>
    <lineage>
        <taxon>Eukaryota</taxon>
        <taxon>Metazoa</taxon>
        <taxon>Ecdysozoa</taxon>
        <taxon>Arthropoda</taxon>
        <taxon>Hexapoda</taxon>
        <taxon>Insecta</taxon>
        <taxon>Pterygota</taxon>
        <taxon>Neoptera</taxon>
        <taxon>Endopterygota</taxon>
        <taxon>Coleoptera</taxon>
        <taxon>Polyphaga</taxon>
        <taxon>Cucujiformia</taxon>
        <taxon>Chrysomeloidea</taxon>
        <taxon>Chrysomelidae</taxon>
        <taxon>Galerucinae</taxon>
        <taxon>Diabroticina</taxon>
        <taxon>Diabroticites</taxon>
        <taxon>Diabrotica</taxon>
    </lineage>
</organism>
<dbReference type="CDD" id="cd00190">
    <property type="entry name" value="Tryp_SPc"/>
    <property type="match status" value="1"/>
</dbReference>
<dbReference type="InterPro" id="IPR009003">
    <property type="entry name" value="Peptidase_S1_PA"/>
</dbReference>
<feature type="signal peptide" evidence="6">
    <location>
        <begin position="1"/>
        <end position="16"/>
    </location>
</feature>
<evidence type="ECO:0000256" key="1">
    <source>
        <dbReference type="ARBA" id="ARBA00022729"/>
    </source>
</evidence>
<comment type="similarity">
    <text evidence="4">Belongs to the peptidase S1 family. CLIP subfamily.</text>
</comment>
<gene>
    <name evidence="8" type="ORF">DIABBA_LOCUS8078</name>
</gene>
<evidence type="ECO:0000256" key="2">
    <source>
        <dbReference type="ARBA" id="ARBA00023157"/>
    </source>
</evidence>
<dbReference type="OrthoDB" id="6339452at2759"/>
<name>A0A9N9T1S5_DIABA</name>
<evidence type="ECO:0000256" key="4">
    <source>
        <dbReference type="ARBA" id="ARBA00024195"/>
    </source>
</evidence>
<dbReference type="SMART" id="SM00680">
    <property type="entry name" value="CLIP"/>
    <property type="match status" value="2"/>
</dbReference>
<evidence type="ECO:0000256" key="6">
    <source>
        <dbReference type="SAM" id="SignalP"/>
    </source>
</evidence>
<dbReference type="Proteomes" id="UP001153709">
    <property type="component" value="Chromosome 5"/>
</dbReference>
<dbReference type="PROSITE" id="PS00134">
    <property type="entry name" value="TRYPSIN_HIS"/>
    <property type="match status" value="1"/>
</dbReference>
<keyword evidence="3" id="KW-0325">Glycoprotein</keyword>
<feature type="domain" description="Peptidase S1" evidence="7">
    <location>
        <begin position="45"/>
        <end position="278"/>
    </location>
</feature>
<dbReference type="PANTHER" id="PTHR24252:SF7">
    <property type="entry name" value="HYALIN"/>
    <property type="match status" value="1"/>
</dbReference>